<organism evidence="3 4">
    <name type="scientific">Streptosporangium longisporum</name>
    <dbReference type="NCBI Taxonomy" id="46187"/>
    <lineage>
        <taxon>Bacteria</taxon>
        <taxon>Bacillati</taxon>
        <taxon>Actinomycetota</taxon>
        <taxon>Actinomycetes</taxon>
        <taxon>Streptosporangiales</taxon>
        <taxon>Streptosporangiaceae</taxon>
        <taxon>Streptosporangium</taxon>
    </lineage>
</organism>
<sequence>MVGGSMVRGHAAARVAAGVLCLVLAALPRAALASPEGDGWGGADLSVRLLVSPARAQPGRLLSYRAEVGNAGPGDAVLPVLTVRLPDGVDVLGSDVAECLPGVVAGEVVCASSADVPAGTSGGVRIDAMVRPGARGPLEASATLSSGVVDGDETNNSTRTLTEVGEGTDLAVTVSRRVRAGRLVVMSAVVRNRGPRRVHDAGILLDTGGARLLAARGARCDSRPGRTGCLLRALGAGGRASLLLAFAARDRGGRAEATVHSARVGDRRPANNTARFRLG</sequence>
<evidence type="ECO:0000313" key="4">
    <source>
        <dbReference type="Proteomes" id="UP001499930"/>
    </source>
</evidence>
<dbReference type="RefSeq" id="WP_344889700.1">
    <property type="nucleotide sequence ID" value="NZ_BAAAWD010000006.1"/>
</dbReference>
<keyword evidence="4" id="KW-1185">Reference proteome</keyword>
<gene>
    <name evidence="3" type="ORF">GCM10017559_12750</name>
</gene>
<dbReference type="Proteomes" id="UP001499930">
    <property type="component" value="Unassembled WGS sequence"/>
</dbReference>
<evidence type="ECO:0000256" key="1">
    <source>
        <dbReference type="SAM" id="SignalP"/>
    </source>
</evidence>
<dbReference type="Pfam" id="PF01345">
    <property type="entry name" value="DUF11"/>
    <property type="match status" value="1"/>
</dbReference>
<accession>A0ABP6KBZ1</accession>
<feature type="chain" id="PRO_5045981966" description="DUF11 domain-containing protein" evidence="1">
    <location>
        <begin position="34"/>
        <end position="279"/>
    </location>
</feature>
<protein>
    <recommendedName>
        <fullName evidence="2">DUF11 domain-containing protein</fullName>
    </recommendedName>
</protein>
<keyword evidence="1" id="KW-0732">Signal</keyword>
<proteinExistence type="predicted"/>
<feature type="signal peptide" evidence="1">
    <location>
        <begin position="1"/>
        <end position="33"/>
    </location>
</feature>
<comment type="caution">
    <text evidence="3">The sequence shown here is derived from an EMBL/GenBank/DDBJ whole genome shotgun (WGS) entry which is preliminary data.</text>
</comment>
<dbReference type="InterPro" id="IPR001434">
    <property type="entry name" value="OmcB-like_DUF11"/>
</dbReference>
<dbReference type="Gene3D" id="2.60.40.10">
    <property type="entry name" value="Immunoglobulins"/>
    <property type="match status" value="1"/>
</dbReference>
<feature type="domain" description="DUF11" evidence="2">
    <location>
        <begin position="44"/>
        <end position="159"/>
    </location>
</feature>
<dbReference type="EMBL" id="BAAAWD010000006">
    <property type="protein sequence ID" value="GAA2993857.1"/>
    <property type="molecule type" value="Genomic_DNA"/>
</dbReference>
<evidence type="ECO:0000259" key="2">
    <source>
        <dbReference type="Pfam" id="PF01345"/>
    </source>
</evidence>
<name>A0ABP6KBZ1_9ACTN</name>
<dbReference type="InterPro" id="IPR013783">
    <property type="entry name" value="Ig-like_fold"/>
</dbReference>
<evidence type="ECO:0000313" key="3">
    <source>
        <dbReference type="EMBL" id="GAA2993857.1"/>
    </source>
</evidence>
<reference evidence="4" key="1">
    <citation type="journal article" date="2019" name="Int. J. Syst. Evol. Microbiol.">
        <title>The Global Catalogue of Microorganisms (GCM) 10K type strain sequencing project: providing services to taxonomists for standard genome sequencing and annotation.</title>
        <authorList>
            <consortium name="The Broad Institute Genomics Platform"/>
            <consortium name="The Broad Institute Genome Sequencing Center for Infectious Disease"/>
            <person name="Wu L."/>
            <person name="Ma J."/>
        </authorList>
    </citation>
    <scope>NUCLEOTIDE SEQUENCE [LARGE SCALE GENOMIC DNA]</scope>
    <source>
        <strain evidence="4">JCM 3106</strain>
    </source>
</reference>